<evidence type="ECO:0000313" key="4">
    <source>
        <dbReference type="EMBL" id="CAG9784425.1"/>
    </source>
</evidence>
<evidence type="ECO:0000256" key="1">
    <source>
        <dbReference type="ARBA" id="ARBA00022737"/>
    </source>
</evidence>
<dbReference type="InterPro" id="IPR002110">
    <property type="entry name" value="Ankyrin_rpt"/>
</dbReference>
<dbReference type="InterPro" id="IPR036770">
    <property type="entry name" value="Ankyrin_rpt-contain_sf"/>
</dbReference>
<sequence>MDHKTVCDHANCTTAMSNQSLSQTLSEMDWERGIWYAAFNGDKGRVEHLIEKSNNATRTVNAPDNSGYTALHYAAKSGHIDICGILLKYGACINAQTRSGKATPLHKAATAGKITTVKFLIESGATVDTQDVDGQTILHKAVENKRNELVSFLLNVYPQLSNIKDKKGNCAV</sequence>
<dbReference type="SMART" id="SM00248">
    <property type="entry name" value="ANK"/>
    <property type="match status" value="4"/>
</dbReference>
<dbReference type="Gene3D" id="1.25.40.20">
    <property type="entry name" value="Ankyrin repeat-containing domain"/>
    <property type="match status" value="2"/>
</dbReference>
<keyword evidence="1" id="KW-0677">Repeat</keyword>
<evidence type="ECO:0000256" key="3">
    <source>
        <dbReference type="PROSITE-ProRule" id="PRU00023"/>
    </source>
</evidence>
<name>A0A9N9QVW4_9NEOP</name>
<dbReference type="PANTHER" id="PTHR24171">
    <property type="entry name" value="ANKYRIN REPEAT DOMAIN-CONTAINING PROTEIN 39-RELATED"/>
    <property type="match status" value="1"/>
</dbReference>
<protein>
    <recommendedName>
        <fullName evidence="6">Ankyrin repeat domain-containing protein 39</fullName>
    </recommendedName>
</protein>
<dbReference type="AlphaFoldDB" id="A0A9N9QVW4"/>
<dbReference type="EMBL" id="OU893343">
    <property type="protein sequence ID" value="CAG9784425.1"/>
    <property type="molecule type" value="Genomic_DNA"/>
</dbReference>
<organism evidence="4 5">
    <name type="scientific">Diatraea saccharalis</name>
    <name type="common">sugarcane borer</name>
    <dbReference type="NCBI Taxonomy" id="40085"/>
    <lineage>
        <taxon>Eukaryota</taxon>
        <taxon>Metazoa</taxon>
        <taxon>Ecdysozoa</taxon>
        <taxon>Arthropoda</taxon>
        <taxon>Hexapoda</taxon>
        <taxon>Insecta</taxon>
        <taxon>Pterygota</taxon>
        <taxon>Neoptera</taxon>
        <taxon>Endopterygota</taxon>
        <taxon>Lepidoptera</taxon>
        <taxon>Glossata</taxon>
        <taxon>Ditrysia</taxon>
        <taxon>Pyraloidea</taxon>
        <taxon>Crambidae</taxon>
        <taxon>Crambinae</taxon>
        <taxon>Diatraea</taxon>
    </lineage>
</organism>
<evidence type="ECO:0000256" key="2">
    <source>
        <dbReference type="ARBA" id="ARBA00023043"/>
    </source>
</evidence>
<evidence type="ECO:0000313" key="5">
    <source>
        <dbReference type="Proteomes" id="UP001153714"/>
    </source>
</evidence>
<accession>A0A9N9QVW4</accession>
<dbReference type="Pfam" id="PF12796">
    <property type="entry name" value="Ank_2"/>
    <property type="match status" value="2"/>
</dbReference>
<proteinExistence type="predicted"/>
<gene>
    <name evidence="4" type="ORF">DIATSA_LOCUS2522</name>
</gene>
<feature type="repeat" description="ANK" evidence="3">
    <location>
        <begin position="100"/>
        <end position="132"/>
    </location>
</feature>
<keyword evidence="5" id="KW-1185">Reference proteome</keyword>
<dbReference type="PROSITE" id="PS50088">
    <property type="entry name" value="ANK_REPEAT"/>
    <property type="match status" value="2"/>
</dbReference>
<dbReference type="PRINTS" id="PR01415">
    <property type="entry name" value="ANKYRIN"/>
</dbReference>
<feature type="repeat" description="ANK" evidence="3">
    <location>
        <begin position="66"/>
        <end position="98"/>
    </location>
</feature>
<dbReference type="SUPFAM" id="SSF48403">
    <property type="entry name" value="Ankyrin repeat"/>
    <property type="match status" value="1"/>
</dbReference>
<dbReference type="Proteomes" id="UP001153714">
    <property type="component" value="Chromosome 12"/>
</dbReference>
<dbReference type="OrthoDB" id="539213at2759"/>
<reference evidence="4" key="2">
    <citation type="submission" date="2022-10" db="EMBL/GenBank/DDBJ databases">
        <authorList>
            <consortium name="ENA_rothamsted_submissions"/>
            <consortium name="culmorum"/>
            <person name="King R."/>
        </authorList>
    </citation>
    <scope>NUCLEOTIDE SEQUENCE</scope>
</reference>
<dbReference type="PROSITE" id="PS50297">
    <property type="entry name" value="ANK_REP_REGION"/>
    <property type="match status" value="2"/>
</dbReference>
<reference evidence="4" key="1">
    <citation type="submission" date="2021-12" db="EMBL/GenBank/DDBJ databases">
        <authorList>
            <person name="King R."/>
        </authorList>
    </citation>
    <scope>NUCLEOTIDE SEQUENCE</scope>
</reference>
<evidence type="ECO:0008006" key="6">
    <source>
        <dbReference type="Google" id="ProtNLM"/>
    </source>
</evidence>
<dbReference type="PANTHER" id="PTHR24171:SF9">
    <property type="entry name" value="ANKYRIN REPEAT DOMAIN-CONTAINING PROTEIN 39"/>
    <property type="match status" value="1"/>
</dbReference>
<keyword evidence="2 3" id="KW-0040">ANK repeat</keyword>